<feature type="compositionally biased region" description="Polar residues" evidence="4">
    <location>
        <begin position="2163"/>
        <end position="2187"/>
    </location>
</feature>
<dbReference type="Gene3D" id="1.20.900.10">
    <property type="entry name" value="Dbl homology (DH) domain"/>
    <property type="match status" value="1"/>
</dbReference>
<keyword evidence="1" id="KW-0597">Phosphoprotein</keyword>
<reference evidence="7 8" key="1">
    <citation type="journal article" date="2018" name="Nat. Ecol. Evol.">
        <title>Shark genomes provide insights into elasmobranch evolution and the origin of vertebrates.</title>
        <authorList>
            <person name="Hara Y"/>
            <person name="Yamaguchi K"/>
            <person name="Onimaru K"/>
            <person name="Kadota M"/>
            <person name="Koyanagi M"/>
            <person name="Keeley SD"/>
            <person name="Tatsumi K"/>
            <person name="Tanaka K"/>
            <person name="Motone F"/>
            <person name="Kageyama Y"/>
            <person name="Nozu R"/>
            <person name="Adachi N"/>
            <person name="Nishimura O"/>
            <person name="Nakagawa R"/>
            <person name="Tanegashima C"/>
            <person name="Kiyatake I"/>
            <person name="Matsumoto R"/>
            <person name="Murakumo K"/>
            <person name="Nishida K"/>
            <person name="Terakita A"/>
            <person name="Kuratani S"/>
            <person name="Sato K"/>
            <person name="Hyodo S Kuraku.S."/>
        </authorList>
    </citation>
    <scope>NUCLEOTIDE SEQUENCE [LARGE SCALE GENOMIC DNA]</scope>
</reference>
<dbReference type="OMA" id="YCIDHPS"/>
<dbReference type="InterPro" id="IPR055251">
    <property type="entry name" value="SOS1_NGEF_PH"/>
</dbReference>
<dbReference type="InterPro" id="IPR000219">
    <property type="entry name" value="DH_dom"/>
</dbReference>
<evidence type="ECO:0000313" key="8">
    <source>
        <dbReference type="Proteomes" id="UP000287033"/>
    </source>
</evidence>
<gene>
    <name evidence="7" type="ORF">chiPu_0005472</name>
</gene>
<dbReference type="FunFam" id="2.30.29.30:FF:000078">
    <property type="entry name" value="Guanine nucleotide exchange factor DBS"/>
    <property type="match status" value="1"/>
</dbReference>
<dbReference type="CDD" id="cd00160">
    <property type="entry name" value="RhoGEF"/>
    <property type="match status" value="1"/>
</dbReference>
<dbReference type="SUPFAM" id="SSF52087">
    <property type="entry name" value="CRAL/TRIO domain"/>
    <property type="match status" value="1"/>
</dbReference>
<name>A0A401S9H3_CHIPU</name>
<feature type="region of interest" description="Disordered" evidence="4">
    <location>
        <begin position="2115"/>
        <end position="2141"/>
    </location>
</feature>
<dbReference type="InterPro" id="IPR011993">
    <property type="entry name" value="PH-like_dom_sf"/>
</dbReference>
<feature type="region of interest" description="Disordered" evidence="4">
    <location>
        <begin position="898"/>
        <end position="928"/>
    </location>
</feature>
<feature type="compositionally biased region" description="Basic and acidic residues" evidence="4">
    <location>
        <begin position="898"/>
        <end position="917"/>
    </location>
</feature>
<dbReference type="InterPro" id="IPR036865">
    <property type="entry name" value="CRAL-TRIO_dom_sf"/>
</dbReference>
<dbReference type="Pfam" id="PF22697">
    <property type="entry name" value="SOS1_NGEF_PH"/>
    <property type="match status" value="1"/>
</dbReference>
<feature type="compositionally biased region" description="Polar residues" evidence="4">
    <location>
        <begin position="2122"/>
        <end position="2133"/>
    </location>
</feature>
<protein>
    <recommendedName>
        <fullName evidence="9">Puratrophin-1</fullName>
    </recommendedName>
</protein>
<dbReference type="EMBL" id="BEZZ01000147">
    <property type="protein sequence ID" value="GCC27051.1"/>
    <property type="molecule type" value="Genomic_DNA"/>
</dbReference>
<feature type="domain" description="PH" evidence="5">
    <location>
        <begin position="1888"/>
        <end position="1995"/>
    </location>
</feature>
<dbReference type="GO" id="GO:0005085">
    <property type="term" value="F:guanyl-nucleotide exchange factor activity"/>
    <property type="evidence" value="ECO:0007669"/>
    <property type="project" value="UniProtKB-KW"/>
</dbReference>
<dbReference type="SMART" id="SM00233">
    <property type="entry name" value="PH"/>
    <property type="match status" value="1"/>
</dbReference>
<evidence type="ECO:0000256" key="2">
    <source>
        <dbReference type="ARBA" id="ARBA00022658"/>
    </source>
</evidence>
<dbReference type="SUPFAM" id="SSF48065">
    <property type="entry name" value="DBL homology domain (DH-domain)"/>
    <property type="match status" value="1"/>
</dbReference>
<evidence type="ECO:0008006" key="9">
    <source>
        <dbReference type="Google" id="ProtNLM"/>
    </source>
</evidence>
<keyword evidence="3" id="KW-0175">Coiled coil</keyword>
<dbReference type="OrthoDB" id="6152532at2759"/>
<dbReference type="PANTHER" id="PTHR45845">
    <property type="entry name" value="RHO GUANINE NUCLEOTIDE EXCHANGE FACTOR-RELATED"/>
    <property type="match status" value="1"/>
</dbReference>
<feature type="region of interest" description="Disordered" evidence="4">
    <location>
        <begin position="447"/>
        <end position="471"/>
    </location>
</feature>
<dbReference type="CDD" id="cd13242">
    <property type="entry name" value="PH_puratrophin-1"/>
    <property type="match status" value="1"/>
</dbReference>
<evidence type="ECO:0000259" key="5">
    <source>
        <dbReference type="PROSITE" id="PS50003"/>
    </source>
</evidence>
<feature type="coiled-coil region" evidence="3">
    <location>
        <begin position="1323"/>
        <end position="1350"/>
    </location>
</feature>
<dbReference type="InterPro" id="IPR001849">
    <property type="entry name" value="PH_domain"/>
</dbReference>
<accession>A0A401S9H3</accession>
<evidence type="ECO:0000256" key="4">
    <source>
        <dbReference type="SAM" id="MobiDB-lite"/>
    </source>
</evidence>
<dbReference type="InterPro" id="IPR052231">
    <property type="entry name" value="Rho_GEF_signaling-related"/>
</dbReference>
<evidence type="ECO:0000313" key="7">
    <source>
        <dbReference type="EMBL" id="GCC27051.1"/>
    </source>
</evidence>
<dbReference type="InterPro" id="IPR035899">
    <property type="entry name" value="DBL_dom_sf"/>
</dbReference>
<dbReference type="PANTHER" id="PTHR45845:SF4">
    <property type="entry name" value="PLECKSTRIN HOMOLOGY DOMAIN CONTAINING, FAMILY G (WITH RHOGEF DOMAIN) MEMBER 4"/>
    <property type="match status" value="1"/>
</dbReference>
<dbReference type="PROSITE" id="PS50003">
    <property type="entry name" value="PH_DOMAIN"/>
    <property type="match status" value="1"/>
</dbReference>
<dbReference type="SUPFAM" id="SSF50729">
    <property type="entry name" value="PH domain-like"/>
    <property type="match status" value="1"/>
</dbReference>
<dbReference type="SMART" id="SM00325">
    <property type="entry name" value="RhoGEF"/>
    <property type="match status" value="1"/>
</dbReference>
<comment type="caution">
    <text evidence="7">The sequence shown here is derived from an EMBL/GenBank/DDBJ whole genome shotgun (WGS) entry which is preliminary data.</text>
</comment>
<dbReference type="InterPro" id="IPR001251">
    <property type="entry name" value="CRAL-TRIO_dom"/>
</dbReference>
<evidence type="ECO:0000256" key="1">
    <source>
        <dbReference type="ARBA" id="ARBA00022553"/>
    </source>
</evidence>
<evidence type="ECO:0000256" key="3">
    <source>
        <dbReference type="SAM" id="Coils"/>
    </source>
</evidence>
<feature type="compositionally biased region" description="Polar residues" evidence="4">
    <location>
        <begin position="1620"/>
        <end position="1638"/>
    </location>
</feature>
<feature type="region of interest" description="Disordered" evidence="4">
    <location>
        <begin position="2163"/>
        <end position="2191"/>
    </location>
</feature>
<dbReference type="PROSITE" id="PS50010">
    <property type="entry name" value="DH_2"/>
    <property type="match status" value="1"/>
</dbReference>
<feature type="region of interest" description="Disordered" evidence="4">
    <location>
        <begin position="1620"/>
        <end position="1646"/>
    </location>
</feature>
<proteinExistence type="predicted"/>
<dbReference type="Gene3D" id="2.30.29.30">
    <property type="entry name" value="Pleckstrin-homology domain (PH domain)/Phosphotyrosine-binding domain (PTB)"/>
    <property type="match status" value="1"/>
</dbReference>
<dbReference type="Proteomes" id="UP000287033">
    <property type="component" value="Unassembled WGS sequence"/>
</dbReference>
<dbReference type="Pfam" id="PF00621">
    <property type="entry name" value="RhoGEF"/>
    <property type="match status" value="1"/>
</dbReference>
<dbReference type="CDD" id="cd00170">
    <property type="entry name" value="SEC14"/>
    <property type="match status" value="1"/>
</dbReference>
<dbReference type="Gene3D" id="1.20.58.60">
    <property type="match status" value="1"/>
</dbReference>
<organism evidence="7 8">
    <name type="scientific">Chiloscyllium punctatum</name>
    <name type="common">Brownbanded bambooshark</name>
    <name type="synonym">Hemiscyllium punctatum</name>
    <dbReference type="NCBI Taxonomy" id="137246"/>
    <lineage>
        <taxon>Eukaryota</taxon>
        <taxon>Metazoa</taxon>
        <taxon>Chordata</taxon>
        <taxon>Craniata</taxon>
        <taxon>Vertebrata</taxon>
        <taxon>Chondrichthyes</taxon>
        <taxon>Elasmobranchii</taxon>
        <taxon>Galeomorphii</taxon>
        <taxon>Galeoidea</taxon>
        <taxon>Orectolobiformes</taxon>
        <taxon>Hemiscylliidae</taxon>
        <taxon>Chiloscyllium</taxon>
    </lineage>
</organism>
<dbReference type="STRING" id="137246.A0A401S9H3"/>
<sequence length="2216" mass="251648">MKKMDSESLDACIQSTLSALYPPFEATASTILCQVFDVVEKAYRGDGLCYLIDFLVPAKHILQCIQQDACFQYCGFLFRYEGWPLCISEKIVIQLSALDWRILQPGDFYLQVVPNLKKTPRIVLKCLTTNGYNIEEVIIPEVTYTSIFTTEWLDNINKERMGTALQNCLLSTESSILRVPWEEIVNPEFVDKPKMIESMSSRKWSMDQEVVYNNPKNVLLNDCSAELGSHSETLQNRSTKEKELKTHHMHPRRVLHNSLSSIADCLDTSISSQVISAHELEGEYVELSQISLSESDLFSQTSGSDLKLQSILRADKSLGKIPLDALSSGTTLNVNCQFNVETVINPFNLHVSNNEEILEYKSLVDSTASKMPFHKTCSSCENKEPCVFTKVELSSPAETDLQQEGMQQEFKPCYGDMHMLIKQTTNGTENNLGSRDLEPVVGSHTQTSVQDLEHQKCPSSSGDSLPMPHSKHKIDVKDCKEIAEKELQKSNQSLLEADATEKTHGKHIQVPEQNSTSMVLITSDKEFFSQVTDCNFTNTVEFVNIPFAAPPKSLQQEKTMNQQSECIENAQFNVQNLNQFLKNVTQPTADVQLDGNKISSMHSFGSEDTTDYNLCANFALANNSDAHFKDSRRQLVLKCSQMIEENVDSVILQLAASRATELINEEKQPATNADHLQSNLTTDTEYCRKHGFEYITHLEKDHVCWTDENMQLNKCFISQESTSQHFQVNTLHQMSEHVKNAIADQMQSEFNKQKQIEANDLNITESCNLIPKEVNPLQDSGNPSLQDMSNENIVLGSGKCSDKKEAKQQDYSTVEKSWSSMVMTESNIAYSTTVGTEKLETRCALTDGNENLSFANNTSAQGSKEYKNQSETQDIEDLINVNAEKRKQEGCLAEKSHLEGFDSKTNDNGNTEKRSFNEETFNLSDEPPTGSVIEQCIVSRQESASVKHCETSSSLPLKPNLPTLSQEINFDVLNSGVACLTGARDKSGRAVVIITTRNTIWLNPHCNVPELVRLLIYFYSIPRQDIQSAGLTILVDARRCSPVPALFKAFNTLQAKIPNAIHTVLLLTERELTFRFEKPSSMQFELLTSLKSLHKYVESHQLPPEFDGTLPYSHSNWMCFRMLISLFLQKQEQLIQGCKAAKSFLQDKIESLKSSKLPETAEEASALLQQYKHLMKNVLEDARLVRLQLEGGAILARLRKEESYVTGTVVYRDTMETVTELYNKVDEGIHELVMLSNKCIQELEFLKEFKTQERGFKEVSNWIEEVGEKQLERCNELEDSLDSLLRTQGEFKSFCNVAYEYCRKGKELLKRLGQWQDFRSPALHVFEEKLQAHRKQYDEFLKNLDECRLKIDKTLKLHKFFDKAYEWALEGMRHLACISMDDCSSPECCGSVVKYLENQQQQHPEIKDVEFQEMKELACELKSEKGIKQWKFAWSKCQETKLIFEKKLETALRTRKSLPSDHRLSDFNTIKNEIVNIGQRRHSDGIEQRLQCERGIAGSSSGSCLLNRSTHCGMWQRDRNPSESSGICYRNIKHKDDFVPEPILSKNAKPGFQGFDQTGTGRTCAPAHTSTPETCRQLHNISDEVYCHSDVDSSCIESRCLLTPDPQNQHLKKLLQKAQSFDSSPSDTHKYNSCQRTYSEPPRRGNTGVFIKGLEVSSTELNDRPCTPKQQALFGWTGNQTESHRNYNALQETKTKGSKLRHIIDEMVTTEREYVKSLRYIIDNYYPEMERFDVPQDLRGKRNVIFGNLEKLYSFHSQYFLKELESCVNHPLRASHCFLRHHDQFGMYALYSKNKPKSDALLASLGNVFFKHKQLQLGDKMNLASYLLKPIQRMSKYALLLKDLIKECSEIQEQELNYLRAAEEMVKFQLQHGNDLLAMDAIRDCDVNLKEQGQLVRQDEFIIWFGRKKYQRHVFLFEDLILFSKPKRIEGGFDVYIYKHSFKTADIGLTETSGESSVRFEIWFRRRKSNDTYVLQASSEEVKQAWTKDISSILWQQATRNKEVRMQEMVSMGIGNKPFLDIKPSEAAINDRAIDYIMKGRGARTRASIAVSLFDHTNPFRRTQNISSNGSPSAGCPSSSSLLGPLNLHMYTNQTLLSGVNTERPFDVNTCIEEDELEHETSSQPSMTTESSESSFHCMSASGSSGSDSGCVSSLLLENLSEDTGSPSDISASYSFPGSKHSSTTISPLEHKPRFSNSQYISAKSDQITVCPSTMV</sequence>
<keyword evidence="8" id="KW-1185">Reference proteome</keyword>
<feature type="domain" description="DH" evidence="6">
    <location>
        <begin position="1699"/>
        <end position="1876"/>
    </location>
</feature>
<keyword evidence="2" id="KW-0344">Guanine-nucleotide releasing factor</keyword>
<evidence type="ECO:0000259" key="6">
    <source>
        <dbReference type="PROSITE" id="PS50010"/>
    </source>
</evidence>